<dbReference type="AlphaFoldDB" id="A0AAE0G3B4"/>
<dbReference type="PROSITE" id="PS50865">
    <property type="entry name" value="ZF_MYND_2"/>
    <property type="match status" value="1"/>
</dbReference>
<evidence type="ECO:0000313" key="6">
    <source>
        <dbReference type="EMBL" id="KAK3270533.1"/>
    </source>
</evidence>
<evidence type="ECO:0000256" key="1">
    <source>
        <dbReference type="ARBA" id="ARBA00022723"/>
    </source>
</evidence>
<dbReference type="EMBL" id="LGRX02010335">
    <property type="protein sequence ID" value="KAK3270533.1"/>
    <property type="molecule type" value="Genomic_DNA"/>
</dbReference>
<dbReference type="InterPro" id="IPR002893">
    <property type="entry name" value="Znf_MYND"/>
</dbReference>
<dbReference type="Pfam" id="PF01753">
    <property type="entry name" value="zf-MYND"/>
    <property type="match status" value="1"/>
</dbReference>
<dbReference type="SUPFAM" id="SSF144232">
    <property type="entry name" value="HIT/MYND zinc finger-like"/>
    <property type="match status" value="1"/>
</dbReference>
<evidence type="ECO:0000313" key="7">
    <source>
        <dbReference type="Proteomes" id="UP001190700"/>
    </source>
</evidence>
<accession>A0AAE0G3B4</accession>
<protein>
    <recommendedName>
        <fullName evidence="5">MYND-type domain-containing protein</fullName>
    </recommendedName>
</protein>
<keyword evidence="3" id="KW-0862">Zinc</keyword>
<evidence type="ECO:0000256" key="4">
    <source>
        <dbReference type="PROSITE-ProRule" id="PRU00134"/>
    </source>
</evidence>
<sequence length="177" mass="19365">MKWLGGERESAARNYREAIAIGEKASASDRARKKTLPDVLDQAMESSCDQCGRQRGGKGVASGGEEVKLRMCQRCKRVWYCSAECQRVAWKGGHKRNCRPWGQHSAGDRVQLKQGAVPRKAEYNGCIVEVVGKVAAAADEPSEDPMSEWEAQLLGSDGTTVRVLGKFMEPLRAPAQG</sequence>
<dbReference type="Proteomes" id="UP001190700">
    <property type="component" value="Unassembled WGS sequence"/>
</dbReference>
<feature type="domain" description="MYND-type" evidence="5">
    <location>
        <begin position="48"/>
        <end position="98"/>
    </location>
</feature>
<reference evidence="6 7" key="1">
    <citation type="journal article" date="2015" name="Genome Biol. Evol.">
        <title>Comparative Genomics of a Bacterivorous Green Alga Reveals Evolutionary Causalities and Consequences of Phago-Mixotrophic Mode of Nutrition.</title>
        <authorList>
            <person name="Burns J.A."/>
            <person name="Paasch A."/>
            <person name="Narechania A."/>
            <person name="Kim E."/>
        </authorList>
    </citation>
    <scope>NUCLEOTIDE SEQUENCE [LARGE SCALE GENOMIC DNA]</scope>
    <source>
        <strain evidence="6 7">PLY_AMNH</strain>
    </source>
</reference>
<evidence type="ECO:0000256" key="2">
    <source>
        <dbReference type="ARBA" id="ARBA00022771"/>
    </source>
</evidence>
<organism evidence="6 7">
    <name type="scientific">Cymbomonas tetramitiformis</name>
    <dbReference type="NCBI Taxonomy" id="36881"/>
    <lineage>
        <taxon>Eukaryota</taxon>
        <taxon>Viridiplantae</taxon>
        <taxon>Chlorophyta</taxon>
        <taxon>Pyramimonadophyceae</taxon>
        <taxon>Pyramimonadales</taxon>
        <taxon>Pyramimonadaceae</taxon>
        <taxon>Cymbomonas</taxon>
    </lineage>
</organism>
<name>A0AAE0G3B4_9CHLO</name>
<evidence type="ECO:0000256" key="3">
    <source>
        <dbReference type="ARBA" id="ARBA00022833"/>
    </source>
</evidence>
<gene>
    <name evidence="6" type="ORF">CYMTET_21070</name>
</gene>
<dbReference type="Gene3D" id="6.10.140.2220">
    <property type="match status" value="1"/>
</dbReference>
<keyword evidence="1" id="KW-0479">Metal-binding</keyword>
<comment type="caution">
    <text evidence="6">The sequence shown here is derived from an EMBL/GenBank/DDBJ whole genome shotgun (WGS) entry which is preliminary data.</text>
</comment>
<keyword evidence="2 4" id="KW-0863">Zinc-finger</keyword>
<keyword evidence="7" id="KW-1185">Reference proteome</keyword>
<proteinExistence type="predicted"/>
<evidence type="ECO:0000259" key="5">
    <source>
        <dbReference type="PROSITE" id="PS50865"/>
    </source>
</evidence>
<dbReference type="GO" id="GO:0008270">
    <property type="term" value="F:zinc ion binding"/>
    <property type="evidence" value="ECO:0007669"/>
    <property type="project" value="UniProtKB-KW"/>
</dbReference>